<dbReference type="Gene3D" id="3.20.20.70">
    <property type="entry name" value="Aldolase class I"/>
    <property type="match status" value="1"/>
</dbReference>
<reference evidence="10 11" key="1">
    <citation type="submission" date="2020-01" db="EMBL/GenBank/DDBJ databases">
        <title>Whole-genome sequence of Heliobacterium undosum DSM 13378.</title>
        <authorList>
            <person name="Kyndt J.A."/>
            <person name="Meyer T.E."/>
        </authorList>
    </citation>
    <scope>NUCLEOTIDE SEQUENCE [LARGE SCALE GENOMIC DNA]</scope>
    <source>
        <strain evidence="10 11">DSM 13378</strain>
    </source>
</reference>
<evidence type="ECO:0000256" key="2">
    <source>
        <dbReference type="ARBA" id="ARBA00022691"/>
    </source>
</evidence>
<feature type="binding site" evidence="8">
    <location>
        <position position="299"/>
    </location>
    <ligand>
        <name>(3R)-3-methyl-D-ornithine</name>
        <dbReference type="ChEBI" id="CHEBI:64642"/>
    </ligand>
</feature>
<dbReference type="Pfam" id="PF04055">
    <property type="entry name" value="Radical_SAM"/>
    <property type="match status" value="1"/>
</dbReference>
<dbReference type="Proteomes" id="UP000463470">
    <property type="component" value="Unassembled WGS sequence"/>
</dbReference>
<comment type="catalytic activity">
    <reaction evidence="6">
        <text>dehypoxanthine futalosine + S-adenosyl-L-methionine = cyclic dehypoxanthinylfutalosinate + 5'-deoxyadenosine + L-methionine + H(+)</text>
        <dbReference type="Rhea" id="RHEA:33083"/>
        <dbReference type="ChEBI" id="CHEBI:15378"/>
        <dbReference type="ChEBI" id="CHEBI:17319"/>
        <dbReference type="ChEBI" id="CHEBI:57844"/>
        <dbReference type="ChEBI" id="CHEBI:58864"/>
        <dbReference type="ChEBI" id="CHEBI:59789"/>
        <dbReference type="ChEBI" id="CHEBI:64270"/>
        <dbReference type="EC" id="1.21.98.1"/>
    </reaction>
</comment>
<dbReference type="AlphaFoldDB" id="A0A845KYN1"/>
<dbReference type="SFLD" id="SFLDS00029">
    <property type="entry name" value="Radical_SAM"/>
    <property type="match status" value="1"/>
</dbReference>
<dbReference type="HAMAP" id="MF_00992">
    <property type="entry name" value="MqnC"/>
    <property type="match status" value="1"/>
</dbReference>
<protein>
    <recommendedName>
        <fullName evidence="6">Cyclic dehypoxanthine futalosine synthase</fullName>
        <shortName evidence="6">Cyclic DHFL synthase</shortName>
        <ecNumber evidence="6">1.21.98.1</ecNumber>
    </recommendedName>
    <alternativeName>
        <fullName evidence="6">Dehypoxanthine futalosine cyclase</fullName>
        <shortName evidence="6">DHFL cyclase</shortName>
    </alternativeName>
    <alternativeName>
        <fullName evidence="6">Menaquinone biosynthetic enzyme MqnC</fullName>
    </alternativeName>
</protein>
<dbReference type="PANTHER" id="PTHR43076">
    <property type="entry name" value="FO SYNTHASE (COFH)"/>
    <property type="match status" value="1"/>
</dbReference>
<keyword evidence="4 6" id="KW-0408">Iron</keyword>
<dbReference type="PIRSF" id="PIRSF004762">
    <property type="entry name" value="CHP00423"/>
    <property type="match status" value="1"/>
</dbReference>
<feature type="domain" description="Radical SAM core" evidence="9">
    <location>
        <begin position="63"/>
        <end position="291"/>
    </location>
</feature>
<dbReference type="SFLD" id="SFLDG01064">
    <property type="entry name" value="F420__menaquinone_cofactor_bio"/>
    <property type="match status" value="1"/>
</dbReference>
<dbReference type="InterPro" id="IPR022431">
    <property type="entry name" value="Cyclic_DHFL_synthase_mqnC"/>
</dbReference>
<dbReference type="InterPro" id="IPR006638">
    <property type="entry name" value="Elp3/MiaA/NifB-like_rSAM"/>
</dbReference>
<dbReference type="InterPro" id="IPR020050">
    <property type="entry name" value="FO_synthase_su2"/>
</dbReference>
<dbReference type="InterPro" id="IPR058240">
    <property type="entry name" value="rSAM_sf"/>
</dbReference>
<keyword evidence="11" id="KW-1185">Reference proteome</keyword>
<dbReference type="InterPro" id="IPR013785">
    <property type="entry name" value="Aldolase_TIM"/>
</dbReference>
<keyword evidence="5 6" id="KW-0411">Iron-sulfur</keyword>
<evidence type="ECO:0000313" key="11">
    <source>
        <dbReference type="Proteomes" id="UP000463470"/>
    </source>
</evidence>
<dbReference type="NCBIfam" id="TIGR00423">
    <property type="entry name" value="CofH family radical SAM protein"/>
    <property type="match status" value="1"/>
</dbReference>
<organism evidence="10 11">
    <name type="scientific">Heliomicrobium undosum</name>
    <dbReference type="NCBI Taxonomy" id="121734"/>
    <lineage>
        <taxon>Bacteria</taxon>
        <taxon>Bacillati</taxon>
        <taxon>Bacillota</taxon>
        <taxon>Clostridia</taxon>
        <taxon>Eubacteriales</taxon>
        <taxon>Heliobacteriaceae</taxon>
        <taxon>Heliomicrobium</taxon>
    </lineage>
</organism>
<dbReference type="SFLD" id="SFLDF00343">
    <property type="entry name" value="aminofutalosine_synthase_(mqnE"/>
    <property type="match status" value="1"/>
</dbReference>
<dbReference type="PANTHER" id="PTHR43076:SF1">
    <property type="entry name" value="LIPOYL SYNTHASE 2"/>
    <property type="match status" value="1"/>
</dbReference>
<comment type="caution">
    <text evidence="10">The sequence shown here is derived from an EMBL/GenBank/DDBJ whole genome shotgun (WGS) entry which is preliminary data.</text>
</comment>
<evidence type="ECO:0000259" key="9">
    <source>
        <dbReference type="PROSITE" id="PS51918"/>
    </source>
</evidence>
<dbReference type="NCBIfam" id="TIGR03699">
    <property type="entry name" value="menaquin_MqnC"/>
    <property type="match status" value="1"/>
</dbReference>
<feature type="binding site" evidence="6 7">
    <location>
        <position position="81"/>
    </location>
    <ligand>
        <name>[4Fe-4S] cluster</name>
        <dbReference type="ChEBI" id="CHEBI:49883"/>
        <note>4Fe-4S-S-AdoMet</note>
    </ligand>
</feature>
<dbReference type="InterPro" id="IPR034405">
    <property type="entry name" value="F420"/>
</dbReference>
<dbReference type="SUPFAM" id="SSF102114">
    <property type="entry name" value="Radical SAM enzymes"/>
    <property type="match status" value="1"/>
</dbReference>
<evidence type="ECO:0000256" key="4">
    <source>
        <dbReference type="ARBA" id="ARBA00023004"/>
    </source>
</evidence>
<dbReference type="EC" id="1.21.98.1" evidence="6"/>
<dbReference type="UniPathway" id="UPA00079"/>
<dbReference type="CDD" id="cd01335">
    <property type="entry name" value="Radical_SAM"/>
    <property type="match status" value="1"/>
</dbReference>
<proteinExistence type="inferred from homology"/>
<dbReference type="EMBL" id="WXEY01000001">
    <property type="protein sequence ID" value="MZP28116.1"/>
    <property type="molecule type" value="Genomic_DNA"/>
</dbReference>
<evidence type="ECO:0000256" key="3">
    <source>
        <dbReference type="ARBA" id="ARBA00022723"/>
    </source>
</evidence>
<comment type="pathway">
    <text evidence="6">Quinol/quinone metabolism; menaquinone biosynthesis.</text>
</comment>
<dbReference type="PROSITE" id="PS51918">
    <property type="entry name" value="RADICAL_SAM"/>
    <property type="match status" value="1"/>
</dbReference>
<evidence type="ECO:0000256" key="5">
    <source>
        <dbReference type="ARBA" id="ARBA00023014"/>
    </source>
</evidence>
<dbReference type="InterPro" id="IPR007197">
    <property type="entry name" value="rSAM"/>
</dbReference>
<dbReference type="SFLD" id="SFLDG01389">
    <property type="entry name" value="menaquinone_synthsis_involved"/>
    <property type="match status" value="1"/>
</dbReference>
<evidence type="ECO:0000256" key="8">
    <source>
        <dbReference type="PIRSR" id="PIRSR004762-2"/>
    </source>
</evidence>
<evidence type="ECO:0000256" key="1">
    <source>
        <dbReference type="ARBA" id="ARBA00022485"/>
    </source>
</evidence>
<gene>
    <name evidence="6 10" type="primary">mqnC</name>
    <name evidence="10" type="ORF">GTO91_00055</name>
</gene>
<evidence type="ECO:0000256" key="6">
    <source>
        <dbReference type="HAMAP-Rule" id="MF_00992"/>
    </source>
</evidence>
<name>A0A845KYN1_9FIRM</name>
<evidence type="ECO:0000313" key="10">
    <source>
        <dbReference type="EMBL" id="MZP28116.1"/>
    </source>
</evidence>
<comment type="similarity">
    <text evidence="6">Belongs to the radical SAM superfamily. MqnC family.</text>
</comment>
<dbReference type="GO" id="GO:0051539">
    <property type="term" value="F:4 iron, 4 sulfur cluster binding"/>
    <property type="evidence" value="ECO:0007669"/>
    <property type="project" value="UniProtKB-KW"/>
</dbReference>
<dbReference type="SFLD" id="SFLDF00342">
    <property type="entry name" value="cyclic_dehypoxanthine_futalosi"/>
    <property type="match status" value="1"/>
</dbReference>
<feature type="binding site" evidence="8">
    <location>
        <position position="152"/>
    </location>
    <ligand>
        <name>(3R)-3-methyl-D-ornithine</name>
        <dbReference type="ChEBI" id="CHEBI:64642"/>
    </ligand>
</feature>
<dbReference type="Pfam" id="PF19288">
    <property type="entry name" value="CofH_C"/>
    <property type="match status" value="1"/>
</dbReference>
<dbReference type="GO" id="GO:0016765">
    <property type="term" value="F:transferase activity, transferring alkyl or aryl (other than methyl) groups"/>
    <property type="evidence" value="ECO:0007669"/>
    <property type="project" value="InterPro"/>
</dbReference>
<feature type="binding site" evidence="6 7">
    <location>
        <position position="77"/>
    </location>
    <ligand>
        <name>[4Fe-4S] cluster</name>
        <dbReference type="ChEBI" id="CHEBI:49883"/>
        <note>4Fe-4S-S-AdoMet</note>
    </ligand>
</feature>
<sequence>MRENLSTSDVAKGLDWRSILQKARRGERLSLEEGVILLTEADLLPLGAVAREVSERLHPDGRVTFVIDRNINYTNICVTGCRFCAFYRSPGHPEGYVLSQEAIFQKIEETVAVGGTQILMQGGIHPDLGLAWFEDLLRAIKARFPIHIHSFSPPEIVFLAEKEGLSLEAVIGRLRAAGLDSIPGGGAEILDDRVRQAISPRKIGWRRWMDVMQAAHRLGLRTTATMMYGSVETPEERVRHMIRVREAQDETGGFTAFIPWSYQPDYTDLGGTGTTGVEYLKTLALSRLMLDNVPNIQASWVTQGAKMGQVALAFGANDFGGTMLEENVVRAAGVKHRVPMDEIVRAIGDAGKRPAQRDTLYRILREF</sequence>
<comment type="cofactor">
    <cofactor evidence="6 7">
        <name>[4Fe-4S] cluster</name>
        <dbReference type="ChEBI" id="CHEBI:49883"/>
    </cofactor>
    <text evidence="6 7">Binds 1 [4Fe-4S] cluster. The cluster is coordinated with 3 cysteines and an exchangeable S-adenosyl-L-methionine.</text>
</comment>
<keyword evidence="2 6" id="KW-0949">S-adenosyl-L-methionine</keyword>
<keyword evidence="1 6" id="KW-0004">4Fe-4S</keyword>
<dbReference type="OrthoDB" id="9802027at2"/>
<keyword evidence="6" id="KW-0474">Menaquinone biosynthesis</keyword>
<dbReference type="GO" id="GO:0046992">
    <property type="term" value="F:oxidoreductase activity, acting on X-H and Y-H to form an X-Y bond"/>
    <property type="evidence" value="ECO:0007669"/>
    <property type="project" value="UniProtKB-UniRule"/>
</dbReference>
<evidence type="ECO:0000256" key="7">
    <source>
        <dbReference type="PIRSR" id="PIRSR004762-1"/>
    </source>
</evidence>
<feature type="binding site" evidence="6 7">
    <location>
        <position position="84"/>
    </location>
    <ligand>
        <name>[4Fe-4S] cluster</name>
        <dbReference type="ChEBI" id="CHEBI:49883"/>
        <note>4Fe-4S-S-AdoMet</note>
    </ligand>
</feature>
<dbReference type="GO" id="GO:0044689">
    <property type="term" value="F:7,8-didemethyl-8-hydroxy-5-deazariboflavin synthase activity"/>
    <property type="evidence" value="ECO:0007669"/>
    <property type="project" value="TreeGrafter"/>
</dbReference>
<dbReference type="GO" id="GO:0009234">
    <property type="term" value="P:menaquinone biosynthetic process"/>
    <property type="evidence" value="ECO:0007669"/>
    <property type="project" value="UniProtKB-UniRule"/>
</dbReference>
<keyword evidence="6" id="KW-0560">Oxidoreductase</keyword>
<feature type="binding site" evidence="8">
    <location>
        <position position="188"/>
    </location>
    <ligand>
        <name>S-adenosyl-L-methionine</name>
        <dbReference type="ChEBI" id="CHEBI:59789"/>
    </ligand>
</feature>
<feature type="binding site" evidence="8">
    <location>
        <position position="83"/>
    </location>
    <ligand>
        <name>S-adenosyl-L-methionine</name>
        <dbReference type="ChEBI" id="CHEBI:59789"/>
    </ligand>
</feature>
<dbReference type="GO" id="GO:0005506">
    <property type="term" value="F:iron ion binding"/>
    <property type="evidence" value="ECO:0007669"/>
    <property type="project" value="UniProtKB-UniRule"/>
</dbReference>
<comment type="function">
    <text evidence="6">Radical SAM enzyme that catalyzes the cyclization of dehypoxanthine futalosine (DHFL) into cyclic dehypoxanthine futalosine (CDHFL), a step in the biosynthesis of menaquinone (MK, vitamin K2).</text>
</comment>
<keyword evidence="3 6" id="KW-0479">Metal-binding</keyword>
<dbReference type="SMART" id="SM00729">
    <property type="entry name" value="Elp3"/>
    <property type="match status" value="1"/>
</dbReference>
<dbReference type="InterPro" id="IPR045567">
    <property type="entry name" value="CofH/MnqC-like_C"/>
</dbReference>
<accession>A0A845KYN1</accession>